<dbReference type="Pfam" id="PF15725">
    <property type="entry name" value="RCDG1"/>
    <property type="match status" value="1"/>
</dbReference>
<dbReference type="Proteomes" id="UP000287033">
    <property type="component" value="Unassembled WGS sequence"/>
</dbReference>
<protein>
    <submittedName>
        <fullName evidence="1">Uncharacterized protein</fullName>
    </submittedName>
</protein>
<sequence length="70" mass="8138">MERVKSEHKLQELELQIDQTAIYLIKVWEVTSALSAQVDDLTTKCSENAQFLKAWRDLLQEGYESLKPNN</sequence>
<dbReference type="AlphaFoldDB" id="A0A401SUJ0"/>
<comment type="caution">
    <text evidence="1">The sequence shown here is derived from an EMBL/GenBank/DDBJ whole genome shotgun (WGS) entry which is preliminary data.</text>
</comment>
<accession>A0A401SUJ0</accession>
<dbReference type="STRING" id="137246.A0A401SUJ0"/>
<dbReference type="OMA" id="KCTEHAR"/>
<keyword evidence="2" id="KW-1185">Reference proteome</keyword>
<evidence type="ECO:0000313" key="2">
    <source>
        <dbReference type="Proteomes" id="UP000287033"/>
    </source>
</evidence>
<proteinExistence type="predicted"/>
<dbReference type="EMBL" id="BEZZ01000565">
    <property type="protein sequence ID" value="GCC34059.1"/>
    <property type="molecule type" value="Genomic_DNA"/>
</dbReference>
<evidence type="ECO:0000313" key="1">
    <source>
        <dbReference type="EMBL" id="GCC34059.1"/>
    </source>
</evidence>
<dbReference type="InterPro" id="IPR031457">
    <property type="entry name" value="RCDG1"/>
</dbReference>
<dbReference type="OrthoDB" id="9946198at2759"/>
<dbReference type="PANTHER" id="PTHR31641:SF2">
    <property type="entry name" value="RENAL CANCER DIFFERENTIATION GENE 1 PROTEIN"/>
    <property type="match status" value="1"/>
</dbReference>
<organism evidence="1 2">
    <name type="scientific">Chiloscyllium punctatum</name>
    <name type="common">Brownbanded bambooshark</name>
    <name type="synonym">Hemiscyllium punctatum</name>
    <dbReference type="NCBI Taxonomy" id="137246"/>
    <lineage>
        <taxon>Eukaryota</taxon>
        <taxon>Metazoa</taxon>
        <taxon>Chordata</taxon>
        <taxon>Craniata</taxon>
        <taxon>Vertebrata</taxon>
        <taxon>Chondrichthyes</taxon>
        <taxon>Elasmobranchii</taxon>
        <taxon>Galeomorphii</taxon>
        <taxon>Galeoidea</taxon>
        <taxon>Orectolobiformes</taxon>
        <taxon>Hemiscylliidae</taxon>
        <taxon>Chiloscyllium</taxon>
    </lineage>
</organism>
<name>A0A401SUJ0_CHIPU</name>
<reference evidence="1 2" key="1">
    <citation type="journal article" date="2018" name="Nat. Ecol. Evol.">
        <title>Shark genomes provide insights into elasmobranch evolution and the origin of vertebrates.</title>
        <authorList>
            <person name="Hara Y"/>
            <person name="Yamaguchi K"/>
            <person name="Onimaru K"/>
            <person name="Kadota M"/>
            <person name="Koyanagi M"/>
            <person name="Keeley SD"/>
            <person name="Tatsumi K"/>
            <person name="Tanaka K"/>
            <person name="Motone F"/>
            <person name="Kageyama Y"/>
            <person name="Nozu R"/>
            <person name="Adachi N"/>
            <person name="Nishimura O"/>
            <person name="Nakagawa R"/>
            <person name="Tanegashima C"/>
            <person name="Kiyatake I"/>
            <person name="Matsumoto R"/>
            <person name="Murakumo K"/>
            <person name="Nishida K"/>
            <person name="Terakita A"/>
            <person name="Kuratani S"/>
            <person name="Sato K"/>
            <person name="Hyodo S Kuraku.S."/>
        </authorList>
    </citation>
    <scope>NUCLEOTIDE SEQUENCE [LARGE SCALE GENOMIC DNA]</scope>
</reference>
<gene>
    <name evidence="1" type="ORF">chiPu_0012532</name>
</gene>
<dbReference type="PANTHER" id="PTHR31641">
    <property type="entry name" value="RENAL CANCER DIFFERENTIATION GENE 1 PROTEIN"/>
    <property type="match status" value="1"/>
</dbReference>